<feature type="compositionally biased region" description="Pro residues" evidence="2">
    <location>
        <begin position="71"/>
        <end position="81"/>
    </location>
</feature>
<sequence>MLFYGSRTLVCHEPSVNDHMENVMSSQDQFSRMAEHIQQNPQMAVLNPYTLLPPPFDGQQQMPSFMQQPAYHPPPPPPPPLSNDFHSLNSYVPSAIDLSLTQMLPLECNEITPSASQQGIILQPPSLPDLDRPVSAAGDPVPSRSIQPDFGTIKELFDRITSTSGLGADYCRMGQMQNIVDTTQRLADEVAVISRTLGFNLTLKDDQCLPDQAPMFSRRDHVVHTTGTLPTEPPRTGRKRAFSAMDLGSMPNGRYPPVFHTLKEDQKVAAGSNLALIKEEPLTRPDLMRQSSRSGPPPSKYSPPLGPPPPDPSLNAGEPTFPPPPPSPREIVDASGSIVEAPGSIFASTFPHPDQTLISLNGNTSWTQPSPPGAAQWSTATEYMDVNMSVTNPASASSSSLSPLGVGMDGLTQQQVSVSVKSEFALQDPLPPMPPSIYSIPAAGLDLSNSPSLNSTTSVKILREHEEEDDYEDDDHDVSSHAAPSPGSDIPAEFRSDVENIFFEYLNSICSNLDATDPKGEKIHQTLMAKKMQRLDGSTDFRPFKFRIQAFTNGFLRELSNRGYPDEKLPVRKVRQYLWRQPHILRFNEDGKKAKSKGNHIWSVEGKKLGECNWEFRPFTRKIAGGPPTPAIPGAPWSWTPHIWDPQALFKGVSVQYSSPSLPPWLSWQNGVLTGTANMDADSADIIVEARFIVDGKEELIVAPIRVGVNTTGHPSAARPGLGSDARTLSDSVLPPVVSTSPISPQLPTSDVIEVLDQSIGNMAAVPSISTSLSTNDKCKIVLSVAREACIEQPEVTSSAMASAVNDVVNLAYNSVCQSQTSGVVRAQPSVFAVSAATNGAVATAVKIKGTFTEPIEIIQTASKVLQQNFKSPNSMGVERPAKRPHSTFSYSFPAPNSFMTAARSSYHPSV</sequence>
<feature type="compositionally biased region" description="Polar residues" evidence="2">
    <location>
        <begin position="356"/>
        <end position="368"/>
    </location>
</feature>
<gene>
    <name evidence="3" type="ORF">BDV98DRAFT_558055</name>
</gene>
<dbReference type="AlphaFoldDB" id="A0A5C3R1L8"/>
<dbReference type="PANTHER" id="PTHR13037">
    <property type="entry name" value="FORMIN"/>
    <property type="match status" value="1"/>
</dbReference>
<feature type="region of interest" description="Disordered" evidence="2">
    <location>
        <begin position="356"/>
        <end position="376"/>
    </location>
</feature>
<organism evidence="3 4">
    <name type="scientific">Pterulicium gracile</name>
    <dbReference type="NCBI Taxonomy" id="1884261"/>
    <lineage>
        <taxon>Eukaryota</taxon>
        <taxon>Fungi</taxon>
        <taxon>Dikarya</taxon>
        <taxon>Basidiomycota</taxon>
        <taxon>Agaricomycotina</taxon>
        <taxon>Agaricomycetes</taxon>
        <taxon>Agaricomycetidae</taxon>
        <taxon>Agaricales</taxon>
        <taxon>Pleurotineae</taxon>
        <taxon>Pterulaceae</taxon>
        <taxon>Pterulicium</taxon>
    </lineage>
</organism>
<reference evidence="3 4" key="1">
    <citation type="journal article" date="2019" name="Nat. Ecol. Evol.">
        <title>Megaphylogeny resolves global patterns of mushroom evolution.</title>
        <authorList>
            <person name="Varga T."/>
            <person name="Krizsan K."/>
            <person name="Foldi C."/>
            <person name="Dima B."/>
            <person name="Sanchez-Garcia M."/>
            <person name="Sanchez-Ramirez S."/>
            <person name="Szollosi G.J."/>
            <person name="Szarkandi J.G."/>
            <person name="Papp V."/>
            <person name="Albert L."/>
            <person name="Andreopoulos W."/>
            <person name="Angelini C."/>
            <person name="Antonin V."/>
            <person name="Barry K.W."/>
            <person name="Bougher N.L."/>
            <person name="Buchanan P."/>
            <person name="Buyck B."/>
            <person name="Bense V."/>
            <person name="Catcheside P."/>
            <person name="Chovatia M."/>
            <person name="Cooper J."/>
            <person name="Damon W."/>
            <person name="Desjardin D."/>
            <person name="Finy P."/>
            <person name="Geml J."/>
            <person name="Haridas S."/>
            <person name="Hughes K."/>
            <person name="Justo A."/>
            <person name="Karasinski D."/>
            <person name="Kautmanova I."/>
            <person name="Kiss B."/>
            <person name="Kocsube S."/>
            <person name="Kotiranta H."/>
            <person name="LaButti K.M."/>
            <person name="Lechner B.E."/>
            <person name="Liimatainen K."/>
            <person name="Lipzen A."/>
            <person name="Lukacs Z."/>
            <person name="Mihaltcheva S."/>
            <person name="Morgado L.N."/>
            <person name="Niskanen T."/>
            <person name="Noordeloos M.E."/>
            <person name="Ohm R.A."/>
            <person name="Ortiz-Santana B."/>
            <person name="Ovrebo C."/>
            <person name="Racz N."/>
            <person name="Riley R."/>
            <person name="Savchenko A."/>
            <person name="Shiryaev A."/>
            <person name="Soop K."/>
            <person name="Spirin V."/>
            <person name="Szebenyi C."/>
            <person name="Tomsovsky M."/>
            <person name="Tulloss R.E."/>
            <person name="Uehling J."/>
            <person name="Grigoriev I.V."/>
            <person name="Vagvolgyi C."/>
            <person name="Papp T."/>
            <person name="Martin F.M."/>
            <person name="Miettinen O."/>
            <person name="Hibbett D.S."/>
            <person name="Nagy L.G."/>
        </authorList>
    </citation>
    <scope>NUCLEOTIDE SEQUENCE [LARGE SCALE GENOMIC DNA]</scope>
    <source>
        <strain evidence="3 4">CBS 309.79</strain>
    </source>
</reference>
<feature type="compositionally biased region" description="Pro residues" evidence="2">
    <location>
        <begin position="295"/>
        <end position="312"/>
    </location>
</feature>
<feature type="region of interest" description="Disordered" evidence="2">
    <location>
        <begin position="274"/>
        <end position="332"/>
    </location>
</feature>
<proteinExistence type="predicted"/>
<feature type="region of interest" description="Disordered" evidence="2">
    <location>
        <begin position="466"/>
        <end position="491"/>
    </location>
</feature>
<feature type="compositionally biased region" description="Basic and acidic residues" evidence="2">
    <location>
        <begin position="277"/>
        <end position="287"/>
    </location>
</feature>
<feature type="compositionally biased region" description="Polar residues" evidence="2">
    <location>
        <begin position="58"/>
        <end position="67"/>
    </location>
</feature>
<evidence type="ECO:0000313" key="4">
    <source>
        <dbReference type="Proteomes" id="UP000305067"/>
    </source>
</evidence>
<dbReference type="EMBL" id="ML178814">
    <property type="protein sequence ID" value="TFL07558.1"/>
    <property type="molecule type" value="Genomic_DNA"/>
</dbReference>
<dbReference type="PANTHER" id="PTHR13037:SF24">
    <property type="entry name" value="POLYCOMB PROTEIN PCL-RELATED"/>
    <property type="match status" value="1"/>
</dbReference>
<feature type="compositionally biased region" description="Acidic residues" evidence="2">
    <location>
        <begin position="466"/>
        <end position="476"/>
    </location>
</feature>
<name>A0A5C3R1L8_9AGAR</name>
<keyword evidence="4" id="KW-1185">Reference proteome</keyword>
<dbReference type="OrthoDB" id="5593376at2759"/>
<keyword evidence="1" id="KW-0945">Host-virus interaction</keyword>
<evidence type="ECO:0000256" key="2">
    <source>
        <dbReference type="SAM" id="MobiDB-lite"/>
    </source>
</evidence>
<dbReference type="Proteomes" id="UP000305067">
    <property type="component" value="Unassembled WGS sequence"/>
</dbReference>
<evidence type="ECO:0000313" key="3">
    <source>
        <dbReference type="EMBL" id="TFL07558.1"/>
    </source>
</evidence>
<dbReference type="STRING" id="1884261.A0A5C3R1L8"/>
<evidence type="ECO:0000256" key="1">
    <source>
        <dbReference type="ARBA" id="ARBA00022581"/>
    </source>
</evidence>
<accession>A0A5C3R1L8</accession>
<feature type="region of interest" description="Disordered" evidence="2">
    <location>
        <begin position="56"/>
        <end position="86"/>
    </location>
</feature>
<protein>
    <submittedName>
        <fullName evidence="3">Uncharacterized protein</fullName>
    </submittedName>
</protein>